<feature type="chain" id="PRO_5020346471" description="MICOS complex subunit" evidence="2">
    <location>
        <begin position="29"/>
        <end position="224"/>
    </location>
</feature>
<feature type="signal peptide" evidence="2">
    <location>
        <begin position="1"/>
        <end position="28"/>
    </location>
</feature>
<comment type="subunit">
    <text evidence="1">Component of the mitochondrial contact site and cristae organizing system (MICOS) complex.</text>
</comment>
<dbReference type="EMBL" id="ML220162">
    <property type="protein sequence ID" value="TGZ76970.1"/>
    <property type="molecule type" value="Genomic_DNA"/>
</dbReference>
<dbReference type="PANTHER" id="PTHR28268:SF1">
    <property type="entry name" value="MICOS SUBUNIT MIC26"/>
    <property type="match status" value="1"/>
</dbReference>
<keyword evidence="2" id="KW-0732">Signal</keyword>
<sequence length="224" mass="24553">MASHLLQRAAIPAATLTTLLLTSSPILADDGRTHHEKKPIYDAPPALLSPLPATPTTPTPTDRLASYIRVLRLHINTLYSLSSTHASLAYSHYLHYEHRVSSAIAGLAPKDEAVMPGALYVALSSMAGGILVRKRNVLVRGTVPILVAIAAGEVFIPQTMRNTGRLVRSWEERVPVVQKAHDDVEREVVGAWRRGRKTWGVWDEAVRGKVVEVKRAVEDLVKKG</sequence>
<keyword evidence="4" id="KW-1185">Reference proteome</keyword>
<evidence type="ECO:0000256" key="1">
    <source>
        <dbReference type="RuleBase" id="RU363021"/>
    </source>
</evidence>
<dbReference type="OrthoDB" id="2399148at2759"/>
<accession>A0A4S2MJ52</accession>
<dbReference type="Proteomes" id="UP000298138">
    <property type="component" value="Unassembled WGS sequence"/>
</dbReference>
<dbReference type="STRING" id="341454.A0A4S2MJ52"/>
<evidence type="ECO:0000313" key="3">
    <source>
        <dbReference type="EMBL" id="TGZ76970.1"/>
    </source>
</evidence>
<dbReference type="GO" id="GO:0061617">
    <property type="term" value="C:MICOS complex"/>
    <property type="evidence" value="ECO:0007669"/>
    <property type="project" value="UniProtKB-UniRule"/>
</dbReference>
<reference evidence="3 4" key="1">
    <citation type="submission" date="2019-04" db="EMBL/GenBank/DDBJ databases">
        <title>Comparative genomics and transcriptomics to analyze fruiting body development in filamentous ascomycetes.</title>
        <authorList>
            <consortium name="DOE Joint Genome Institute"/>
            <person name="Lutkenhaus R."/>
            <person name="Traeger S."/>
            <person name="Breuer J."/>
            <person name="Kuo A."/>
            <person name="Lipzen A."/>
            <person name="Pangilinan J."/>
            <person name="Dilworth D."/>
            <person name="Sandor L."/>
            <person name="Poggeler S."/>
            <person name="Barry K."/>
            <person name="Grigoriev I.V."/>
            <person name="Nowrousian M."/>
        </authorList>
    </citation>
    <scope>NUCLEOTIDE SEQUENCE [LARGE SCALE GENOMIC DNA]</scope>
    <source>
        <strain evidence="3 4">CBS 389.68</strain>
    </source>
</reference>
<evidence type="ECO:0000313" key="4">
    <source>
        <dbReference type="Proteomes" id="UP000298138"/>
    </source>
</evidence>
<dbReference type="InParanoid" id="A0A4S2MJ52"/>
<dbReference type="Pfam" id="PF09769">
    <property type="entry name" value="ApoO"/>
    <property type="match status" value="1"/>
</dbReference>
<dbReference type="GO" id="GO:0042407">
    <property type="term" value="P:cristae formation"/>
    <property type="evidence" value="ECO:0007669"/>
    <property type="project" value="InterPro"/>
</dbReference>
<dbReference type="InterPro" id="IPR033181">
    <property type="entry name" value="Mic26_fungi"/>
</dbReference>
<dbReference type="InterPro" id="IPR019166">
    <property type="entry name" value="MIC26/MIC27"/>
</dbReference>
<dbReference type="PANTHER" id="PTHR28268">
    <property type="entry name" value="MICOS SUBUNIT MIC26"/>
    <property type="match status" value="1"/>
</dbReference>
<comment type="function">
    <text evidence="1">Component of the MICOS complex, a large protein complex of the mitochondrial inner membrane that plays crucial roles in the maintenance of crista junctions, inner membrane architecture, and formation of contact sites to the outer membrane.</text>
</comment>
<keyword evidence="1" id="KW-0472">Membrane</keyword>
<dbReference type="GO" id="GO:0044284">
    <property type="term" value="C:mitochondrial crista junction"/>
    <property type="evidence" value="ECO:0007669"/>
    <property type="project" value="TreeGrafter"/>
</dbReference>
<proteinExistence type="predicted"/>
<comment type="subcellular location">
    <subcellularLocation>
        <location evidence="1">Mitochondrion inner membrane</location>
    </subcellularLocation>
</comment>
<dbReference type="AlphaFoldDB" id="A0A4S2MJ52"/>
<keyword evidence="1" id="KW-0999">Mitochondrion inner membrane</keyword>
<keyword evidence="1" id="KW-0496">Mitochondrion</keyword>
<gene>
    <name evidence="3" type="ORF">EX30DRAFT_324153</name>
</gene>
<protein>
    <recommendedName>
        <fullName evidence="1">MICOS complex subunit</fullName>
    </recommendedName>
</protein>
<evidence type="ECO:0000256" key="2">
    <source>
        <dbReference type="SAM" id="SignalP"/>
    </source>
</evidence>
<organism evidence="3 4">
    <name type="scientific">Ascodesmis nigricans</name>
    <dbReference type="NCBI Taxonomy" id="341454"/>
    <lineage>
        <taxon>Eukaryota</taxon>
        <taxon>Fungi</taxon>
        <taxon>Dikarya</taxon>
        <taxon>Ascomycota</taxon>
        <taxon>Pezizomycotina</taxon>
        <taxon>Pezizomycetes</taxon>
        <taxon>Pezizales</taxon>
        <taxon>Ascodesmidaceae</taxon>
        <taxon>Ascodesmis</taxon>
    </lineage>
</organism>
<name>A0A4S2MJ52_9PEZI</name>